<dbReference type="InterPro" id="IPR002173">
    <property type="entry name" value="Carboh/pur_kinase_PfkB_CS"/>
</dbReference>
<keyword evidence="5" id="KW-1185">Reference proteome</keyword>
<dbReference type="SUPFAM" id="SSF53613">
    <property type="entry name" value="Ribokinase-like"/>
    <property type="match status" value="1"/>
</dbReference>
<dbReference type="Gene3D" id="3.40.1190.20">
    <property type="match status" value="1"/>
</dbReference>
<evidence type="ECO:0000256" key="1">
    <source>
        <dbReference type="ARBA" id="ARBA00022679"/>
    </source>
</evidence>
<evidence type="ECO:0000313" key="4">
    <source>
        <dbReference type="EMBL" id="AYD48479.1"/>
    </source>
</evidence>
<dbReference type="KEGG" id="ark:D6B99_13220"/>
<evidence type="ECO:0000256" key="2">
    <source>
        <dbReference type="ARBA" id="ARBA00022777"/>
    </source>
</evidence>
<dbReference type="PANTHER" id="PTHR10584:SF166">
    <property type="entry name" value="RIBOKINASE"/>
    <property type="match status" value="1"/>
</dbReference>
<dbReference type="EMBL" id="CP032489">
    <property type="protein sequence ID" value="AYD48479.1"/>
    <property type="molecule type" value="Genomic_DNA"/>
</dbReference>
<dbReference type="OrthoDB" id="9813569at2"/>
<dbReference type="PROSITE" id="PS00584">
    <property type="entry name" value="PFKB_KINASES_2"/>
    <property type="match status" value="1"/>
</dbReference>
<evidence type="ECO:0000259" key="3">
    <source>
        <dbReference type="Pfam" id="PF00294"/>
    </source>
</evidence>
<accession>A0A386HS59</accession>
<dbReference type="AlphaFoldDB" id="A0A386HS59"/>
<reference evidence="4 5" key="1">
    <citation type="submission" date="2018-09" db="EMBL/GenBank/DDBJ databases">
        <title>Arachidicoccus sp. nov., a bacterium isolated from soil.</title>
        <authorList>
            <person name="Weon H.-Y."/>
            <person name="Kwon S.-W."/>
            <person name="Lee S.A."/>
        </authorList>
    </citation>
    <scope>NUCLEOTIDE SEQUENCE [LARGE SCALE GENOMIC DNA]</scope>
    <source>
        <strain evidence="4 5">KIS59-12</strain>
    </source>
</reference>
<dbReference type="InterPro" id="IPR029056">
    <property type="entry name" value="Ribokinase-like"/>
</dbReference>
<keyword evidence="2 4" id="KW-0418">Kinase</keyword>
<sequence>MSLTIVGSMAFDAIETPFAKTDKTIGGSCTYCAYAASQFTREINQVSIVGYDFPKNELDDLNNLGVNTDGVEIVPDKKSFFWSGKYHLDMNTRDTLITDLNVLADFNPVLPESYQRTEYLLLGNLAPAVQKAVIQQLKTRPKLIVLDTMNFWMEVALNDLLEVLGMIDVLVVNDSEARQLTGEYSIVKAAKKILTMGPKQLIIKKGEHGALLFHGEEIFFAPALPLEEVFDPTGAGDAFAGGFMGYLAKTNDLSYENMKTAIIMGSVTASFCVEKLGTERLKTITTHDVAVRAKQFLALTDFVLA</sequence>
<dbReference type="GO" id="GO:0016301">
    <property type="term" value="F:kinase activity"/>
    <property type="evidence" value="ECO:0007669"/>
    <property type="project" value="UniProtKB-KW"/>
</dbReference>
<dbReference type="GO" id="GO:0005829">
    <property type="term" value="C:cytosol"/>
    <property type="evidence" value="ECO:0007669"/>
    <property type="project" value="TreeGrafter"/>
</dbReference>
<dbReference type="RefSeq" id="WP_119989265.1">
    <property type="nucleotide sequence ID" value="NZ_CP032489.1"/>
</dbReference>
<dbReference type="Pfam" id="PF00294">
    <property type="entry name" value="PfkB"/>
    <property type="match status" value="1"/>
</dbReference>
<feature type="domain" description="Carbohydrate kinase PfkB" evidence="3">
    <location>
        <begin position="20"/>
        <end position="279"/>
    </location>
</feature>
<name>A0A386HS59_9BACT</name>
<dbReference type="Proteomes" id="UP000266118">
    <property type="component" value="Chromosome"/>
</dbReference>
<organism evidence="4 5">
    <name type="scientific">Arachidicoccus soli</name>
    <dbReference type="NCBI Taxonomy" id="2341117"/>
    <lineage>
        <taxon>Bacteria</taxon>
        <taxon>Pseudomonadati</taxon>
        <taxon>Bacteroidota</taxon>
        <taxon>Chitinophagia</taxon>
        <taxon>Chitinophagales</taxon>
        <taxon>Chitinophagaceae</taxon>
        <taxon>Arachidicoccus</taxon>
    </lineage>
</organism>
<gene>
    <name evidence="4" type="ORF">D6B99_13220</name>
</gene>
<keyword evidence="1" id="KW-0808">Transferase</keyword>
<protein>
    <submittedName>
        <fullName evidence="4">Sugar kinase</fullName>
    </submittedName>
</protein>
<dbReference type="InterPro" id="IPR011611">
    <property type="entry name" value="PfkB_dom"/>
</dbReference>
<dbReference type="PANTHER" id="PTHR10584">
    <property type="entry name" value="SUGAR KINASE"/>
    <property type="match status" value="1"/>
</dbReference>
<evidence type="ECO:0000313" key="5">
    <source>
        <dbReference type="Proteomes" id="UP000266118"/>
    </source>
</evidence>
<proteinExistence type="predicted"/>